<dbReference type="FunFam" id="3.10.110.10:FF:000086">
    <property type="entry name" value="Ubiquitin-conjugating enzyme E2 J1"/>
    <property type="match status" value="1"/>
</dbReference>
<comment type="caution">
    <text evidence="3">The sequence shown here is derived from an EMBL/GenBank/DDBJ whole genome shotgun (WGS) entry which is preliminary data.</text>
</comment>
<dbReference type="InParanoid" id="A0A1Z5J931"/>
<evidence type="ECO:0000259" key="2">
    <source>
        <dbReference type="PROSITE" id="PS50127"/>
    </source>
</evidence>
<name>A0A1Z5J931_FISSO</name>
<dbReference type="PANTHER" id="PTHR24067">
    <property type="entry name" value="UBIQUITIN-CONJUGATING ENZYME E2"/>
    <property type="match status" value="1"/>
</dbReference>
<evidence type="ECO:0000313" key="4">
    <source>
        <dbReference type="Proteomes" id="UP000198406"/>
    </source>
</evidence>
<dbReference type="InterPro" id="IPR050113">
    <property type="entry name" value="Ub_conjugating_enzyme"/>
</dbReference>
<organism evidence="3 4">
    <name type="scientific">Fistulifera solaris</name>
    <name type="common">Oleaginous diatom</name>
    <dbReference type="NCBI Taxonomy" id="1519565"/>
    <lineage>
        <taxon>Eukaryota</taxon>
        <taxon>Sar</taxon>
        <taxon>Stramenopiles</taxon>
        <taxon>Ochrophyta</taxon>
        <taxon>Bacillariophyta</taxon>
        <taxon>Bacillariophyceae</taxon>
        <taxon>Bacillariophycidae</taxon>
        <taxon>Naviculales</taxon>
        <taxon>Naviculaceae</taxon>
        <taxon>Fistulifera</taxon>
    </lineage>
</organism>
<gene>
    <name evidence="3" type="ORF">FisN_21Lh219</name>
</gene>
<dbReference type="CDD" id="cd23799">
    <property type="entry name" value="UBCc_UBE2J"/>
    <property type="match status" value="1"/>
</dbReference>
<dbReference type="Pfam" id="PF00179">
    <property type="entry name" value="UQ_con"/>
    <property type="match status" value="1"/>
</dbReference>
<feature type="compositionally biased region" description="Polar residues" evidence="1">
    <location>
        <begin position="213"/>
        <end position="226"/>
    </location>
</feature>
<keyword evidence="3" id="KW-0012">Acyltransferase</keyword>
<dbReference type="GO" id="GO:0061631">
    <property type="term" value="F:ubiquitin conjugating enzyme activity"/>
    <property type="evidence" value="ECO:0007669"/>
    <property type="project" value="UniProtKB-EC"/>
</dbReference>
<dbReference type="InterPro" id="IPR000608">
    <property type="entry name" value="UBC"/>
</dbReference>
<feature type="region of interest" description="Disordered" evidence="1">
    <location>
        <begin position="210"/>
        <end position="288"/>
    </location>
</feature>
<sequence>MSKSPSLRRIQADIRELAFDPSDRYHAAPMENDMFEWHFTIRGADGTDFEGGIYHGRILLPPEYPMRPPNIIFLTPSGRFETNTKICLSFSAFHPELWQPAWGIRLILEALISFLPTPADGAIGALDWSSAERKKLAAQSVHHECPICGKIARLLPEVKKDTDEGSCQKPSRFQKEIEELQKAQQMQHALSVDGSLTKLDVCREIFHDDAVSEEQQPKSVNSVGNNSKKDDDILKSNNEKDSKDDMKEEKEDEVEIIVSQHSGAGGSDTHEQTTEVNSTNTKVDEEQATERYETDVSAVDPPIIVPDQQQQQNWQSDISSSWFLSDPVLNAIIMVLSMTCYLLLKKIDAVMEEIYALESE</sequence>
<dbReference type="PROSITE" id="PS50127">
    <property type="entry name" value="UBC_2"/>
    <property type="match status" value="1"/>
</dbReference>
<proteinExistence type="predicted"/>
<dbReference type="AlphaFoldDB" id="A0A1Z5J931"/>
<feature type="compositionally biased region" description="Basic and acidic residues" evidence="1">
    <location>
        <begin position="227"/>
        <end position="249"/>
    </location>
</feature>
<dbReference type="EC" id="2.3.2.23" evidence="3"/>
<dbReference type="Proteomes" id="UP000198406">
    <property type="component" value="Unassembled WGS sequence"/>
</dbReference>
<evidence type="ECO:0000313" key="3">
    <source>
        <dbReference type="EMBL" id="GAX10513.1"/>
    </source>
</evidence>
<dbReference type="EMBL" id="BDSP01000017">
    <property type="protein sequence ID" value="GAX10513.1"/>
    <property type="molecule type" value="Genomic_DNA"/>
</dbReference>
<dbReference type="InterPro" id="IPR016135">
    <property type="entry name" value="UBQ-conjugating_enzyme/RWD"/>
</dbReference>
<feature type="domain" description="UBC core" evidence="2">
    <location>
        <begin position="5"/>
        <end position="154"/>
    </location>
</feature>
<dbReference type="SMART" id="SM00212">
    <property type="entry name" value="UBCc"/>
    <property type="match status" value="1"/>
</dbReference>
<keyword evidence="3" id="KW-0808">Transferase</keyword>
<evidence type="ECO:0000256" key="1">
    <source>
        <dbReference type="SAM" id="MobiDB-lite"/>
    </source>
</evidence>
<dbReference type="SUPFAM" id="SSF54495">
    <property type="entry name" value="UBC-like"/>
    <property type="match status" value="1"/>
</dbReference>
<keyword evidence="4" id="KW-1185">Reference proteome</keyword>
<dbReference type="Gene3D" id="3.10.110.10">
    <property type="entry name" value="Ubiquitin Conjugating Enzyme"/>
    <property type="match status" value="1"/>
</dbReference>
<dbReference type="OrthoDB" id="1158011at2759"/>
<reference evidence="3 4" key="1">
    <citation type="journal article" date="2015" name="Plant Cell">
        <title>Oil accumulation by the oleaginous diatom Fistulifera solaris as revealed by the genome and transcriptome.</title>
        <authorList>
            <person name="Tanaka T."/>
            <person name="Maeda Y."/>
            <person name="Veluchamy A."/>
            <person name="Tanaka M."/>
            <person name="Abida H."/>
            <person name="Marechal E."/>
            <person name="Bowler C."/>
            <person name="Muto M."/>
            <person name="Sunaga Y."/>
            <person name="Tanaka M."/>
            <person name="Yoshino T."/>
            <person name="Taniguchi T."/>
            <person name="Fukuda Y."/>
            <person name="Nemoto M."/>
            <person name="Matsumoto M."/>
            <person name="Wong P.S."/>
            <person name="Aburatani S."/>
            <person name="Fujibuchi W."/>
        </authorList>
    </citation>
    <scope>NUCLEOTIDE SEQUENCE [LARGE SCALE GENOMIC DNA]</scope>
    <source>
        <strain evidence="3 4">JPCC DA0580</strain>
    </source>
</reference>
<accession>A0A1Z5J931</accession>
<protein>
    <submittedName>
        <fullName evidence="3">Ubiquitin-conjugating enzyme E2 J1</fullName>
        <ecNumber evidence="3">2.3.2.23</ecNumber>
    </submittedName>
</protein>